<dbReference type="InterPro" id="IPR027961">
    <property type="entry name" value="DUF4442"/>
</dbReference>
<dbReference type="EMBL" id="VTWU01000002">
    <property type="protein sequence ID" value="KAA9338605.1"/>
    <property type="molecule type" value="Genomic_DNA"/>
</dbReference>
<dbReference type="AlphaFoldDB" id="A0A7L5A1J8"/>
<accession>A0A7L5A1J8</accession>
<dbReference type="SUPFAM" id="SSF54637">
    <property type="entry name" value="Thioesterase/thiol ester dehydrase-isomerase"/>
    <property type="match status" value="1"/>
</dbReference>
<organism evidence="1 2">
    <name type="scientific">Hymenobacter busanensis</name>
    <dbReference type="NCBI Taxonomy" id="2607656"/>
    <lineage>
        <taxon>Bacteria</taxon>
        <taxon>Pseudomonadati</taxon>
        <taxon>Bacteroidota</taxon>
        <taxon>Cytophagia</taxon>
        <taxon>Cytophagales</taxon>
        <taxon>Hymenobacteraceae</taxon>
        <taxon>Hymenobacter</taxon>
    </lineage>
</organism>
<dbReference type="Gene3D" id="3.10.129.10">
    <property type="entry name" value="Hotdog Thioesterase"/>
    <property type="match status" value="1"/>
</dbReference>
<evidence type="ECO:0000313" key="1">
    <source>
        <dbReference type="EMBL" id="KAA9338605.1"/>
    </source>
</evidence>
<name>A0A7L5A1J8_9BACT</name>
<dbReference type="RefSeq" id="WP_151078154.1">
    <property type="nucleotide sequence ID" value="NZ_CP047647.1"/>
</dbReference>
<dbReference type="Pfam" id="PF14539">
    <property type="entry name" value="DUF4442"/>
    <property type="match status" value="1"/>
</dbReference>
<protein>
    <submittedName>
        <fullName evidence="1">DUF4442 domain-containing protein</fullName>
    </submittedName>
</protein>
<reference evidence="1 2" key="1">
    <citation type="submission" date="2019-09" db="EMBL/GenBank/DDBJ databases">
        <title>Genome sequence of Hymenobacter sp. M3.</title>
        <authorList>
            <person name="Srinivasan S."/>
        </authorList>
    </citation>
    <scope>NUCLEOTIDE SEQUENCE [LARGE SCALE GENOMIC DNA]</scope>
    <source>
        <strain evidence="1 2">M3</strain>
    </source>
</reference>
<dbReference type="Proteomes" id="UP000326380">
    <property type="component" value="Unassembled WGS sequence"/>
</dbReference>
<evidence type="ECO:0000313" key="2">
    <source>
        <dbReference type="Proteomes" id="UP000326380"/>
    </source>
</evidence>
<gene>
    <name evidence="1" type="ORF">F0P96_07200</name>
</gene>
<sequence length="169" mass="18309">MSVLVPDSPRLAAFRRNLLNPLKLRLFALQRLPMAALAGLRVTQLTNEAATVTVPFKYLTQNPFRSIYFACLSMAAEMASGILAMMYTSTNEQSVSMLVVGMQAEFTKKAVTRIAFTSTDGAAIAQAIAESCATGEGRTVECTSTGRDEAGDVVAVFRITWSFRAKKKA</sequence>
<proteinExistence type="predicted"/>
<keyword evidence="2" id="KW-1185">Reference proteome</keyword>
<dbReference type="InterPro" id="IPR029069">
    <property type="entry name" value="HotDog_dom_sf"/>
</dbReference>
<comment type="caution">
    <text evidence="1">The sequence shown here is derived from an EMBL/GenBank/DDBJ whole genome shotgun (WGS) entry which is preliminary data.</text>
</comment>